<evidence type="ECO:0000313" key="2">
    <source>
        <dbReference type="EMBL" id="SFM33399.1"/>
    </source>
</evidence>
<organism evidence="2 3">
    <name type="scientific">Ectothiorhodospira mobilis</name>
    <dbReference type="NCBI Taxonomy" id="195064"/>
    <lineage>
        <taxon>Bacteria</taxon>
        <taxon>Pseudomonadati</taxon>
        <taxon>Pseudomonadota</taxon>
        <taxon>Gammaproteobacteria</taxon>
        <taxon>Chromatiales</taxon>
        <taxon>Ectothiorhodospiraceae</taxon>
        <taxon>Ectothiorhodospira</taxon>
    </lineage>
</organism>
<proteinExistence type="predicted"/>
<feature type="compositionally biased region" description="Gly residues" evidence="1">
    <location>
        <begin position="170"/>
        <end position="180"/>
    </location>
</feature>
<accession>A0A1I4Q022</accession>
<feature type="compositionally biased region" description="Low complexity" evidence="1">
    <location>
        <begin position="1"/>
        <end position="13"/>
    </location>
</feature>
<feature type="region of interest" description="Disordered" evidence="1">
    <location>
        <begin position="162"/>
        <end position="204"/>
    </location>
</feature>
<evidence type="ECO:0000313" key="3">
    <source>
        <dbReference type="Proteomes" id="UP000199556"/>
    </source>
</evidence>
<dbReference type="AlphaFoldDB" id="A0A1I4Q022"/>
<gene>
    <name evidence="2" type="ORF">SAMN05421721_10330</name>
</gene>
<dbReference type="EMBL" id="FOUO01000003">
    <property type="protein sequence ID" value="SFM33399.1"/>
    <property type="molecule type" value="Genomic_DNA"/>
</dbReference>
<dbReference type="Pfam" id="PF12118">
    <property type="entry name" value="SprA-related"/>
    <property type="match status" value="1"/>
</dbReference>
<dbReference type="InterPro" id="IPR021973">
    <property type="entry name" value="SprA-related"/>
</dbReference>
<feature type="region of interest" description="Disordered" evidence="1">
    <location>
        <begin position="1"/>
        <end position="107"/>
    </location>
</feature>
<evidence type="ECO:0000256" key="1">
    <source>
        <dbReference type="SAM" id="MobiDB-lite"/>
    </source>
</evidence>
<protein>
    <submittedName>
        <fullName evidence="2">SprA-related family protein</fullName>
    </submittedName>
</protein>
<dbReference type="OrthoDB" id="5795431at2"/>
<feature type="compositionally biased region" description="Basic and acidic residues" evidence="1">
    <location>
        <begin position="55"/>
        <end position="80"/>
    </location>
</feature>
<dbReference type="STRING" id="195064.SAMN05421721_10330"/>
<name>A0A1I4Q022_ECTMO</name>
<sequence length="225" mass="23753">MEIIPFSPAVSFAPPSPRGGDATVAGESGEPRPGRTGPVPVAEEAGRSPAPGPERLTRAEERTLQSLRQRDREVRTHEQAHMAAGGGLVTSGATYSYQQGPDGRRYAVGGEVSIDTSRPADPEDAIRKARQIARAALAPAEPSGQDYRVAARARLMEAEARRELQALGREGAGTGEGGRAQGQDDGRGREAGGPQAPAQTVRERLERLFAQVDRSAAAARFRALA</sequence>
<keyword evidence="3" id="KW-1185">Reference proteome</keyword>
<reference evidence="2 3" key="1">
    <citation type="submission" date="2016-10" db="EMBL/GenBank/DDBJ databases">
        <authorList>
            <person name="de Groot N.N."/>
        </authorList>
    </citation>
    <scope>NUCLEOTIDE SEQUENCE [LARGE SCALE GENOMIC DNA]</scope>
    <source>
        <strain evidence="2 3">DSM 4180</strain>
    </source>
</reference>
<dbReference type="Proteomes" id="UP000199556">
    <property type="component" value="Unassembled WGS sequence"/>
</dbReference>